<gene>
    <name evidence="3" type="ORF">AWB67_05278</name>
</gene>
<evidence type="ECO:0000256" key="2">
    <source>
        <dbReference type="SAM" id="SignalP"/>
    </source>
</evidence>
<keyword evidence="1" id="KW-0175">Coiled coil</keyword>
<dbReference type="Gene3D" id="1.20.58.430">
    <property type="entry name" value="Type IV secretion system, VirB5-domain"/>
    <property type="match status" value="1"/>
</dbReference>
<reference evidence="3" key="1">
    <citation type="submission" date="2016-01" db="EMBL/GenBank/DDBJ databases">
        <authorList>
            <person name="Peeters C."/>
        </authorList>
    </citation>
    <scope>NUCLEOTIDE SEQUENCE [LARGE SCALE GENOMIC DNA]</scope>
    <source>
        <strain evidence="3">LMG 22937</strain>
    </source>
</reference>
<evidence type="ECO:0000256" key="1">
    <source>
        <dbReference type="SAM" id="Coils"/>
    </source>
</evidence>
<dbReference type="CDD" id="cd14262">
    <property type="entry name" value="VirB5_like"/>
    <property type="match status" value="1"/>
</dbReference>
<dbReference type="Pfam" id="PF07996">
    <property type="entry name" value="T4SS"/>
    <property type="match status" value="1"/>
</dbReference>
<dbReference type="SUPFAM" id="SSF101082">
    <property type="entry name" value="Typo IV secretion system protein TraC"/>
    <property type="match status" value="1"/>
</dbReference>
<keyword evidence="4" id="KW-1185">Reference proteome</keyword>
<proteinExistence type="predicted"/>
<dbReference type="InterPro" id="IPR023220">
    <property type="entry name" value="T4SS_VirB5-domain"/>
</dbReference>
<protein>
    <submittedName>
        <fullName evidence="3">Conjugal transfer protein TraF</fullName>
    </submittedName>
</protein>
<dbReference type="Proteomes" id="UP000054925">
    <property type="component" value="Unassembled WGS sequence"/>
</dbReference>
<dbReference type="EMBL" id="FCOL02000045">
    <property type="protein sequence ID" value="SAL78523.1"/>
    <property type="molecule type" value="Genomic_DNA"/>
</dbReference>
<evidence type="ECO:0000313" key="4">
    <source>
        <dbReference type="Proteomes" id="UP000054925"/>
    </source>
</evidence>
<feature type="chain" id="PRO_5011120373" evidence="2">
    <location>
        <begin position="27"/>
        <end position="241"/>
    </location>
</feature>
<keyword evidence="2" id="KW-0732">Signal</keyword>
<dbReference type="AlphaFoldDB" id="A0A158KCP3"/>
<organism evidence="3 4">
    <name type="scientific">Caballeronia terrestris</name>
    <dbReference type="NCBI Taxonomy" id="1226301"/>
    <lineage>
        <taxon>Bacteria</taxon>
        <taxon>Pseudomonadati</taxon>
        <taxon>Pseudomonadota</taxon>
        <taxon>Betaproteobacteria</taxon>
        <taxon>Burkholderiales</taxon>
        <taxon>Burkholderiaceae</taxon>
        <taxon>Caballeronia</taxon>
    </lineage>
</organism>
<sequence>MQKSRVAVSVALAVVLVPLSPLGSRAQVVVTDPLGQVQWVQQVTTLSQQLTTLKNQLQTQEAQYRSLTGSTGIGGLIPRDASMLRTNLPSNWSQVYGDVLNGGSSGYNTRTTQIVNAIKSKIDGMGRGEALDYANSQIEAKGATDRAMGEQAYNNEMAELNTIQSLTSQIDATSTPKEIADLQARISTARGAIEAEQTKLNLMASLQQSQDKILQQQQIQAVRRYGIGTATDDNTAPTITP</sequence>
<dbReference type="InterPro" id="IPR014158">
    <property type="entry name" value="T4SS_VirB5"/>
</dbReference>
<feature type="signal peptide" evidence="2">
    <location>
        <begin position="1"/>
        <end position="26"/>
    </location>
</feature>
<evidence type="ECO:0000313" key="3">
    <source>
        <dbReference type="EMBL" id="SAL78523.1"/>
    </source>
</evidence>
<accession>A0A158KCP3</accession>
<feature type="coiled-coil region" evidence="1">
    <location>
        <begin position="43"/>
        <end position="70"/>
    </location>
</feature>
<name>A0A158KCP3_9BURK</name>
<comment type="caution">
    <text evidence="3">The sequence shown here is derived from an EMBL/GenBank/DDBJ whole genome shotgun (WGS) entry which is preliminary data.</text>
</comment>
<dbReference type="OrthoDB" id="6630461at2"/>
<dbReference type="RefSeq" id="WP_087659132.1">
    <property type="nucleotide sequence ID" value="NZ_FCOL02000045.1"/>
</dbReference>